<keyword evidence="4" id="KW-1185">Reference proteome</keyword>
<name>A0A839N6Y2_9MICO</name>
<dbReference type="NCBIfam" id="NF033912">
    <property type="entry name" value="msc"/>
    <property type="match status" value="1"/>
</dbReference>
<feature type="transmembrane region" description="Helical" evidence="2">
    <location>
        <begin position="333"/>
        <end position="350"/>
    </location>
</feature>
<dbReference type="Pfam" id="PF05552">
    <property type="entry name" value="MS_channel_1st_1"/>
    <property type="match status" value="2"/>
</dbReference>
<comment type="caution">
    <text evidence="3">The sequence shown here is derived from an EMBL/GenBank/DDBJ whole genome shotgun (WGS) entry which is preliminary data.</text>
</comment>
<keyword evidence="2" id="KW-0472">Membrane</keyword>
<feature type="transmembrane region" description="Helical" evidence="2">
    <location>
        <begin position="306"/>
        <end position="326"/>
    </location>
</feature>
<dbReference type="AlphaFoldDB" id="A0A839N6Y2"/>
<feature type="transmembrane region" description="Helical" evidence="2">
    <location>
        <begin position="33"/>
        <end position="57"/>
    </location>
</feature>
<feature type="transmembrane region" description="Helical" evidence="2">
    <location>
        <begin position="215"/>
        <end position="237"/>
    </location>
</feature>
<feature type="compositionally biased region" description="Low complexity" evidence="1">
    <location>
        <begin position="142"/>
        <end position="157"/>
    </location>
</feature>
<evidence type="ECO:0000313" key="4">
    <source>
        <dbReference type="Proteomes" id="UP000559182"/>
    </source>
</evidence>
<gene>
    <name evidence="3" type="ORF">FHU39_001847</name>
</gene>
<evidence type="ECO:0000313" key="3">
    <source>
        <dbReference type="EMBL" id="MBB2891863.1"/>
    </source>
</evidence>
<feature type="transmembrane region" description="Helical" evidence="2">
    <location>
        <begin position="356"/>
        <end position="378"/>
    </location>
</feature>
<keyword evidence="2" id="KW-0812">Transmembrane</keyword>
<feature type="transmembrane region" description="Helical" evidence="2">
    <location>
        <begin position="266"/>
        <end position="286"/>
    </location>
</feature>
<dbReference type="InterPro" id="IPR008910">
    <property type="entry name" value="MSC_TM_helix"/>
</dbReference>
<reference evidence="3 4" key="1">
    <citation type="submission" date="2020-08" db="EMBL/GenBank/DDBJ databases">
        <title>Sequencing the genomes of 1000 actinobacteria strains.</title>
        <authorList>
            <person name="Klenk H.-P."/>
        </authorList>
    </citation>
    <scope>NUCLEOTIDE SEQUENCE [LARGE SCALE GENOMIC DNA]</scope>
    <source>
        <strain evidence="3 4">DSM 105369</strain>
    </source>
</reference>
<dbReference type="Proteomes" id="UP000559182">
    <property type="component" value="Unassembled WGS sequence"/>
</dbReference>
<dbReference type="EMBL" id="JACHVQ010000001">
    <property type="protein sequence ID" value="MBB2891863.1"/>
    <property type="molecule type" value="Genomic_DNA"/>
</dbReference>
<protein>
    <submittedName>
        <fullName evidence="3">Uncharacterized protein</fullName>
    </submittedName>
</protein>
<feature type="transmembrane region" description="Helical" evidence="2">
    <location>
        <begin position="173"/>
        <end position="195"/>
    </location>
</feature>
<accession>A0A839N6Y2</accession>
<evidence type="ECO:0000256" key="2">
    <source>
        <dbReference type="SAM" id="Phobius"/>
    </source>
</evidence>
<evidence type="ECO:0000256" key="1">
    <source>
        <dbReference type="SAM" id="MobiDB-lite"/>
    </source>
</evidence>
<proteinExistence type="predicted"/>
<feature type="transmembrane region" description="Helical" evidence="2">
    <location>
        <begin position="77"/>
        <end position="97"/>
    </location>
</feature>
<feature type="region of interest" description="Disordered" evidence="1">
    <location>
        <begin position="136"/>
        <end position="157"/>
    </location>
</feature>
<organism evidence="3 4">
    <name type="scientific">Flexivirga oryzae</name>
    <dbReference type="NCBI Taxonomy" id="1794944"/>
    <lineage>
        <taxon>Bacteria</taxon>
        <taxon>Bacillati</taxon>
        <taxon>Actinomycetota</taxon>
        <taxon>Actinomycetes</taxon>
        <taxon>Micrococcales</taxon>
        <taxon>Dermacoccaceae</taxon>
        <taxon>Flexivirga</taxon>
    </lineage>
</organism>
<keyword evidence="2" id="KW-1133">Transmembrane helix</keyword>
<sequence length="406" mass="42127">MTWLLAKLAKKLLAKAFGRVPALNRQDGTGDSLAESLSTIASLIIWVFGLMAVLNLFRLNEVTTPLQDMLSTLLHTLPQILGAALVMFIGFVLAKIARELVVTALQAANVDRWADKLGGAASQQLEGASGAVPGYDAPQPPQHLQGEQQGLGQAHAQAKAQQGGKPMRISTMVGYLVFAIVLLVVAISALQILGIKSISDPASHMLKLILDTLPLIIGAGILLAIGGVIANFAGTLLENLLRGMNVDGAVQRMGVDTENVDVAKTLARIAQVAIVLFFAVAAANVLHIPQMTEILNTVLSIGGRVLFGAAIIVAGVFVAGLLAKLVTGRTGDVVKIATIVLFAAIGLRYMGLANSVINLAFGALVVGGAAAAALAFGLGGRDAAARQLEKLQQNAESSRSADPDHA</sequence>